<evidence type="ECO:0000313" key="3">
    <source>
        <dbReference type="Proteomes" id="UP000250321"/>
    </source>
</evidence>
<dbReference type="GO" id="GO:0010073">
    <property type="term" value="P:meristem maintenance"/>
    <property type="evidence" value="ECO:0007669"/>
    <property type="project" value="InterPro"/>
</dbReference>
<name>A0A314Z945_PRUYE</name>
<sequence>MAFSTSTSIEARSQAFQTEFEDICREIQGSVLPNIITPWTDDDGATTDSCILGPFIDGGMLERLVAHLKNNLVDLSAFDGGDFQDWNVAKPQQQWPTSTPDWEKWLPRIEHFFVQQWKDQGIYHLIKLYDRPLVMDRSLLAAALCFWSSATNTMNFRFGMITPIVLDMAALFGLSPLGVEVNAALVDPEVEGSFKATWPTLTRVAGSKAKNMLNYSSFYSNFGVEDSVEDDAIAHLGEVEHAAFLLYWLCKFVFCTQANKVTLEFAHLADYLAKGGRLALGPFLLGHIYRTLHDIVTDGMKLKHGGPLWAFQFWLQAYFPELRGVANITDTEPLANAFARAPRKHNTSALCYKFFYGLVKRTGTQFRVCLARPFPLFLAHDLSVIPDGETENDLKEIWGSFLVMRDLHCGLIQTAPLPPLSTN</sequence>
<reference evidence="2 3" key="1">
    <citation type="submission" date="2018-02" db="EMBL/GenBank/DDBJ databases">
        <title>Draft genome of wild Prunus yedoensis var. nudiflora.</title>
        <authorList>
            <person name="Baek S."/>
            <person name="Kim J.-H."/>
            <person name="Choi K."/>
            <person name="Kim G.-B."/>
            <person name="Cho A."/>
            <person name="Jang H."/>
            <person name="Shin C.-H."/>
            <person name="Yu H.-J."/>
            <person name="Mun J.-H."/>
        </authorList>
    </citation>
    <scope>NUCLEOTIDE SEQUENCE [LARGE SCALE GENOMIC DNA]</scope>
    <source>
        <strain evidence="3">cv. Jeju island</strain>
        <tissue evidence="2">Leaf</tissue>
    </source>
</reference>
<proteinExistence type="predicted"/>
<dbReference type="EMBL" id="PJQY01000216">
    <property type="protein sequence ID" value="PQQ15839.1"/>
    <property type="molecule type" value="Genomic_DNA"/>
</dbReference>
<dbReference type="Pfam" id="PF10536">
    <property type="entry name" value="PMD"/>
    <property type="match status" value="1"/>
</dbReference>
<dbReference type="OrthoDB" id="1258364at2759"/>
<dbReference type="InterPro" id="IPR019557">
    <property type="entry name" value="AminoTfrase-like_pln_mobile"/>
</dbReference>
<keyword evidence="3" id="KW-1185">Reference proteome</keyword>
<organism evidence="2 3">
    <name type="scientific">Prunus yedoensis var. nudiflora</name>
    <dbReference type="NCBI Taxonomy" id="2094558"/>
    <lineage>
        <taxon>Eukaryota</taxon>
        <taxon>Viridiplantae</taxon>
        <taxon>Streptophyta</taxon>
        <taxon>Embryophyta</taxon>
        <taxon>Tracheophyta</taxon>
        <taxon>Spermatophyta</taxon>
        <taxon>Magnoliopsida</taxon>
        <taxon>eudicotyledons</taxon>
        <taxon>Gunneridae</taxon>
        <taxon>Pentapetalae</taxon>
        <taxon>rosids</taxon>
        <taxon>fabids</taxon>
        <taxon>Rosales</taxon>
        <taxon>Rosaceae</taxon>
        <taxon>Amygdaloideae</taxon>
        <taxon>Amygdaleae</taxon>
        <taxon>Prunus</taxon>
    </lineage>
</organism>
<dbReference type="AlphaFoldDB" id="A0A314Z945"/>
<comment type="caution">
    <text evidence="2">The sequence shown here is derived from an EMBL/GenBank/DDBJ whole genome shotgun (WGS) entry which is preliminary data.</text>
</comment>
<evidence type="ECO:0000313" key="2">
    <source>
        <dbReference type="EMBL" id="PQQ15839.1"/>
    </source>
</evidence>
<feature type="domain" description="Aminotransferase-like plant mobile" evidence="1">
    <location>
        <begin position="121"/>
        <end position="344"/>
    </location>
</feature>
<accession>A0A314Z945</accession>
<evidence type="ECO:0000259" key="1">
    <source>
        <dbReference type="Pfam" id="PF10536"/>
    </source>
</evidence>
<dbReference type="PANTHER" id="PTHR46033:SF67">
    <property type="entry name" value="AMINOTRANSFERASE-LIKE, PLANT MOBILE DOMAIN FAMILY PROTEIN"/>
    <property type="match status" value="1"/>
</dbReference>
<protein>
    <recommendedName>
        <fullName evidence="1">Aminotransferase-like plant mobile domain-containing protein</fullName>
    </recommendedName>
</protein>
<dbReference type="PANTHER" id="PTHR46033">
    <property type="entry name" value="PROTEIN MAIN-LIKE 2"/>
    <property type="match status" value="1"/>
</dbReference>
<dbReference type="Proteomes" id="UP000250321">
    <property type="component" value="Unassembled WGS sequence"/>
</dbReference>
<dbReference type="InterPro" id="IPR044824">
    <property type="entry name" value="MAIN-like"/>
</dbReference>
<gene>
    <name evidence="2" type="ORF">Pyn_19022</name>
</gene>